<evidence type="ECO:0000313" key="2">
    <source>
        <dbReference type="EMBL" id="KAH7234408.1"/>
    </source>
</evidence>
<name>A0A9P9G7N8_FUSSL</name>
<protein>
    <submittedName>
        <fullName evidence="2">Uncharacterized protein</fullName>
    </submittedName>
</protein>
<proteinExistence type="predicted"/>
<dbReference type="EMBL" id="JAGTJS010000025">
    <property type="protein sequence ID" value="KAH7234408.1"/>
    <property type="molecule type" value="Genomic_DNA"/>
</dbReference>
<dbReference type="Proteomes" id="UP000736672">
    <property type="component" value="Unassembled WGS sequence"/>
</dbReference>
<comment type="caution">
    <text evidence="2">The sequence shown here is derived from an EMBL/GenBank/DDBJ whole genome shotgun (WGS) entry which is preliminary data.</text>
</comment>
<dbReference type="OrthoDB" id="3678990at2759"/>
<keyword evidence="3" id="KW-1185">Reference proteome</keyword>
<accession>A0A9P9G7N8</accession>
<reference evidence="2" key="1">
    <citation type="journal article" date="2021" name="Nat. Commun.">
        <title>Genetic determinants of endophytism in the Arabidopsis root mycobiome.</title>
        <authorList>
            <person name="Mesny F."/>
            <person name="Miyauchi S."/>
            <person name="Thiergart T."/>
            <person name="Pickel B."/>
            <person name="Atanasova L."/>
            <person name="Karlsson M."/>
            <person name="Huettel B."/>
            <person name="Barry K.W."/>
            <person name="Haridas S."/>
            <person name="Chen C."/>
            <person name="Bauer D."/>
            <person name="Andreopoulos W."/>
            <person name="Pangilinan J."/>
            <person name="LaButti K."/>
            <person name="Riley R."/>
            <person name="Lipzen A."/>
            <person name="Clum A."/>
            <person name="Drula E."/>
            <person name="Henrissat B."/>
            <person name="Kohler A."/>
            <person name="Grigoriev I.V."/>
            <person name="Martin F.M."/>
            <person name="Hacquard S."/>
        </authorList>
    </citation>
    <scope>NUCLEOTIDE SEQUENCE</scope>
    <source>
        <strain evidence="2">FSSC 5 MPI-SDFR-AT-0091</strain>
    </source>
</reference>
<dbReference type="AlphaFoldDB" id="A0A9P9G7N8"/>
<feature type="region of interest" description="Disordered" evidence="1">
    <location>
        <begin position="281"/>
        <end position="319"/>
    </location>
</feature>
<organism evidence="2 3">
    <name type="scientific">Fusarium solani</name>
    <name type="common">Filamentous fungus</name>
    <dbReference type="NCBI Taxonomy" id="169388"/>
    <lineage>
        <taxon>Eukaryota</taxon>
        <taxon>Fungi</taxon>
        <taxon>Dikarya</taxon>
        <taxon>Ascomycota</taxon>
        <taxon>Pezizomycotina</taxon>
        <taxon>Sordariomycetes</taxon>
        <taxon>Hypocreomycetidae</taxon>
        <taxon>Hypocreales</taxon>
        <taxon>Nectriaceae</taxon>
        <taxon>Fusarium</taxon>
        <taxon>Fusarium solani species complex</taxon>
    </lineage>
</organism>
<evidence type="ECO:0000256" key="1">
    <source>
        <dbReference type="SAM" id="MobiDB-lite"/>
    </source>
</evidence>
<gene>
    <name evidence="2" type="ORF">B0J15DRAFT_407528</name>
</gene>
<sequence>MATPFDSPPSIIDLISSYSILSALAPWLSTLDLFHLSLTSRSAQSYILASPALFECLIRQCLCDGRGLVIRQTTDKLPPDRGQTIPINQRYLEMHRDEEIEVRLYNIKCDATGALPCVKCGINICEECRIRPRAASSIFSQNRRPHLNFIGEVDDIYCLCPICDASTEKEVAGKFLNELCDCDRYTRWICLKCKKEEDNFTKDYFDKHTVMEWDWDPEWFSRDDARALRDFWCTCGATLERGTVPRCTWCRRRHRPTKEWHQELSELGRRLPFFDDDPDYPRWKSDRGGKYPNPYPRLGYRRPGDEDAPPAWWRDPWYG</sequence>
<evidence type="ECO:0000313" key="3">
    <source>
        <dbReference type="Proteomes" id="UP000736672"/>
    </source>
</evidence>